<protein>
    <submittedName>
        <fullName evidence="1">12s rrna n4-methylcytidine methyltransferase</fullName>
    </submittedName>
</protein>
<name>A0ACB8NLD7_CITSI</name>
<keyword evidence="1" id="KW-0808">Transferase</keyword>
<dbReference type="Proteomes" id="UP000829398">
    <property type="component" value="Chromosome 1"/>
</dbReference>
<sequence>MVGMGNGRRIGGISISLLSCNCNSNNYLVFPSSVKLKSAAVFGVSLPNPNPWAGVAVFTTFPFRAANDSKNKKVAKAKATSARVGVGMGLVKEKRRTRSNKDYDYESIIQQQQSSHIPVMLGEVLDVFSSSRTITSFVDCTLGAAGHSSAIIRAHPELKLHIGVDVDPSALAKARAHLNSLLHGQAHPHLKTHTFAKNFRHIKSVLGQIDENILCSGVDAILMDLGMSSMQVNNPERGFSVLGDGPLDMRMDPQCCAEGLASLKAEDILNSWPDAEVGRVLREYGEESNWHLLQNKIVQARLRGGLHSTGELVDLIQSVTPGMRGRRQGWIKTATRVFQALRIAVNDELKTLESSLHACFDCLAPGGRLGVISFHSLEDRIVKQTFLSIIDHNREDAEGNEEELRNIRDDNINETWIRQIIQGGMAVNVVNELTLPSVVTSDSAPKIISTMILAQKAEVENQLDKRIKSVRSNCGGKYYGRYNGSGEQRSRPFVKFLEEHDIVPQYTMLGLPSINGVVERRNRTLKDMVKTKRVLRYLQRTKDYMLTYQRPDKLKIVGYNDSDFTGCQVSMKSTSGYIYLLARGVVSCKSAKQSLIAYSTMAAEFIACYEASNHGIWLRNFVTGLRIIDGVDRPLRLFCNNKLTVLYSNNNRSSTKSKYIDIKLLVVKERVQSGQLSIEHISTDFMIADPLTKGLPLKPFHEHIACMSVMSLKDIQF</sequence>
<gene>
    <name evidence="1" type="ORF">KPL71_000003</name>
</gene>
<reference evidence="2" key="1">
    <citation type="journal article" date="2023" name="Hortic. Res.">
        <title>A chromosome-level phased genome enabling allele-level studies in sweet orange: a case study on citrus Huanglongbing tolerance.</title>
        <authorList>
            <person name="Wu B."/>
            <person name="Yu Q."/>
            <person name="Deng Z."/>
            <person name="Duan Y."/>
            <person name="Luo F."/>
            <person name="Gmitter F. Jr."/>
        </authorList>
    </citation>
    <scope>NUCLEOTIDE SEQUENCE [LARGE SCALE GENOMIC DNA]</scope>
    <source>
        <strain evidence="2">cv. Valencia</strain>
    </source>
</reference>
<organism evidence="1 2">
    <name type="scientific">Citrus sinensis</name>
    <name type="common">Sweet orange</name>
    <name type="synonym">Citrus aurantium var. sinensis</name>
    <dbReference type="NCBI Taxonomy" id="2711"/>
    <lineage>
        <taxon>Eukaryota</taxon>
        <taxon>Viridiplantae</taxon>
        <taxon>Streptophyta</taxon>
        <taxon>Embryophyta</taxon>
        <taxon>Tracheophyta</taxon>
        <taxon>Spermatophyta</taxon>
        <taxon>Magnoliopsida</taxon>
        <taxon>eudicotyledons</taxon>
        <taxon>Gunneridae</taxon>
        <taxon>Pentapetalae</taxon>
        <taxon>rosids</taxon>
        <taxon>malvids</taxon>
        <taxon>Sapindales</taxon>
        <taxon>Rutaceae</taxon>
        <taxon>Aurantioideae</taxon>
        <taxon>Citrus</taxon>
    </lineage>
</organism>
<proteinExistence type="predicted"/>
<keyword evidence="2" id="KW-1185">Reference proteome</keyword>
<evidence type="ECO:0000313" key="1">
    <source>
        <dbReference type="EMBL" id="KAH9798395.1"/>
    </source>
</evidence>
<comment type="caution">
    <text evidence="1">The sequence shown here is derived from an EMBL/GenBank/DDBJ whole genome shotgun (WGS) entry which is preliminary data.</text>
</comment>
<accession>A0ACB8NLD7</accession>
<keyword evidence="1" id="KW-0489">Methyltransferase</keyword>
<dbReference type="EMBL" id="CM039170">
    <property type="protein sequence ID" value="KAH9798395.1"/>
    <property type="molecule type" value="Genomic_DNA"/>
</dbReference>
<evidence type="ECO:0000313" key="2">
    <source>
        <dbReference type="Proteomes" id="UP000829398"/>
    </source>
</evidence>